<reference evidence="4" key="2">
    <citation type="submission" date="2025-09" db="UniProtKB">
        <authorList>
            <consortium name="Ensembl"/>
        </authorList>
    </citation>
    <scope>IDENTIFICATION</scope>
</reference>
<feature type="repeat" description="ANK" evidence="1">
    <location>
        <begin position="500"/>
        <end position="532"/>
    </location>
</feature>
<dbReference type="PANTHER" id="PTHR24184">
    <property type="entry name" value="SI:CH211-189E2.2"/>
    <property type="match status" value="1"/>
</dbReference>
<dbReference type="PRINTS" id="PR01415">
    <property type="entry name" value="ANKYRIN"/>
</dbReference>
<dbReference type="Gene3D" id="1.25.40.20">
    <property type="entry name" value="Ankyrin repeat-containing domain"/>
    <property type="match status" value="1"/>
</dbReference>
<evidence type="ECO:0000256" key="1">
    <source>
        <dbReference type="PROSITE-ProRule" id="PRU00023"/>
    </source>
</evidence>
<dbReference type="PROSITE" id="PS50297">
    <property type="entry name" value="ANK_REP_REGION"/>
    <property type="match status" value="4"/>
</dbReference>
<dbReference type="PANTHER" id="PTHR24184:SF6">
    <property type="entry name" value="ANKYRIN REPEAT AND SAM DOMAIN-CONTAINING PROTEIN 3"/>
    <property type="match status" value="1"/>
</dbReference>
<feature type="compositionally biased region" description="Basic and acidic residues" evidence="2">
    <location>
        <begin position="52"/>
        <end position="62"/>
    </location>
</feature>
<dbReference type="Proteomes" id="UP000694426">
    <property type="component" value="Unplaced"/>
</dbReference>
<dbReference type="InterPro" id="IPR036770">
    <property type="entry name" value="Ankyrin_rpt-contain_sf"/>
</dbReference>
<feature type="region of interest" description="Disordered" evidence="2">
    <location>
        <begin position="572"/>
        <end position="601"/>
    </location>
</feature>
<sequence length="988" mass="106170">MSPAVCVEQPWPDLTQLVPPAEPRPPEEAPPELPAPPQPTFSVTPASAARRSGRDRSRRLETRGGAALVGTGPDGEPARADPCPRRLHTVPGGPLASGAASGPQRPRWRRGGDARATPPPPARRHGNAAHGARAAPPLPTAAPPPSPATGLGPGVPAGGEARGASLVGQGEAGARPRGPRHRRVTPAPASPPPAPQRLPNRPPFRGARAPLVLGAPPPGERRHLLALFRKGAGLGSAAAGALGLCSPYALRDAASRQPRCPLPGAEPHRAAGNELGARDSLLAARRLRGALISCIQIPESPAARKNCQQKLLGKSCCFRLQQAKKAIKVKSGMSELSDEASESELLSRSLSMWHGVGQMICREELDVPLDLHTASSIGQYEVVQECIQRGDLDLNKRNCGGWTPLMYASYIGHDTIVHLLLEAGVNVNIPTPEGQTPLMLASSCGNESVAYFLLQQGAELEMKDIHGWTALFHCTSAGHQQMVKFLLDNGANANCKEPVYGYTPLMEAAASGHEIIVQYLLNHGVKADVRDNTGATARTLAMKYGHTKIVGLIDLHAAPVPKVFCRGPGKYEELSSSDESCSAPQRQRPVRRTKGPSIHDGPQALAKITAVGIGGKKQSRYEQVPPQGYVTFNDDGSCEADDIRNRDVTSPINEQDVESSSSREDNVFFTNNLATIRSSSSSSECLTKALGVSSEGSLESNEDSDHTNSPPSRKQAKSFKVKNRYSNSDNQWTHCPGKAGGSSQHLMLPEPPAYTGPQDLATFLEQIGCLKYLQVFEEQDVDLRIFLTLTESDLKEIGITLFGPKRKMTSAIARWHSNARPPSDALELAYADRLEAEMQELAIQLHKRCEEVEVMKGQVCQEQKLRAVAESCLMERDETWNAIQCQLREAQAITKDAGVLLDQIKSCQAELSSRLTQEQAAGRALDTKVQLGTVREGWPPSLKSLSLPELSAVLEKCVGEMGKALQTVTQNLQRLQAPGQGGQSWLEP</sequence>
<dbReference type="PROSITE" id="PS50088">
    <property type="entry name" value="ANK_REPEAT"/>
    <property type="match status" value="4"/>
</dbReference>
<feature type="compositionally biased region" description="Pro residues" evidence="2">
    <location>
        <begin position="188"/>
        <end position="202"/>
    </location>
</feature>
<dbReference type="Pfam" id="PF00536">
    <property type="entry name" value="SAM_1"/>
    <property type="match status" value="1"/>
</dbReference>
<protein>
    <submittedName>
        <fullName evidence="4">Ankyrin repeat and sterile alpha motif domain containing 3</fullName>
    </submittedName>
</protein>
<organism evidence="4 5">
    <name type="scientific">Anser brachyrhynchus</name>
    <name type="common">Pink-footed goose</name>
    <dbReference type="NCBI Taxonomy" id="132585"/>
    <lineage>
        <taxon>Eukaryota</taxon>
        <taxon>Metazoa</taxon>
        <taxon>Chordata</taxon>
        <taxon>Craniata</taxon>
        <taxon>Vertebrata</taxon>
        <taxon>Euteleostomi</taxon>
        <taxon>Archelosauria</taxon>
        <taxon>Archosauria</taxon>
        <taxon>Dinosauria</taxon>
        <taxon>Saurischia</taxon>
        <taxon>Theropoda</taxon>
        <taxon>Coelurosauria</taxon>
        <taxon>Aves</taxon>
        <taxon>Neognathae</taxon>
        <taxon>Galloanserae</taxon>
        <taxon>Anseriformes</taxon>
        <taxon>Anatidae</taxon>
        <taxon>Anserinae</taxon>
        <taxon>Anser</taxon>
    </lineage>
</organism>
<dbReference type="InterPro" id="IPR013761">
    <property type="entry name" value="SAM/pointed_sf"/>
</dbReference>
<feature type="region of interest" description="Disordered" evidence="2">
    <location>
        <begin position="693"/>
        <end position="743"/>
    </location>
</feature>
<keyword evidence="1" id="KW-0040">ANK repeat</keyword>
<dbReference type="SMART" id="SM00454">
    <property type="entry name" value="SAM"/>
    <property type="match status" value="1"/>
</dbReference>
<feature type="region of interest" description="Disordered" evidence="2">
    <location>
        <begin position="615"/>
        <end position="664"/>
    </location>
</feature>
<dbReference type="InterPro" id="IPR047238">
    <property type="entry name" value="ANKS3_SAM"/>
</dbReference>
<dbReference type="SUPFAM" id="SSF47769">
    <property type="entry name" value="SAM/Pointed domain"/>
    <property type="match status" value="1"/>
</dbReference>
<dbReference type="Ensembl" id="ENSABRT00000038339.1">
    <property type="protein sequence ID" value="ENSABRP00000027469.1"/>
    <property type="gene ID" value="ENSABRG00000022864.1"/>
</dbReference>
<feature type="compositionally biased region" description="Basic residues" evidence="2">
    <location>
        <begin position="714"/>
        <end position="723"/>
    </location>
</feature>
<dbReference type="CDD" id="cd09519">
    <property type="entry name" value="SAM_ANKS3"/>
    <property type="match status" value="1"/>
</dbReference>
<dbReference type="Pfam" id="PF12796">
    <property type="entry name" value="Ank_2"/>
    <property type="match status" value="2"/>
</dbReference>
<dbReference type="PROSITE" id="PS50105">
    <property type="entry name" value="SAM_DOMAIN"/>
    <property type="match status" value="1"/>
</dbReference>
<reference evidence="4" key="1">
    <citation type="submission" date="2025-08" db="UniProtKB">
        <authorList>
            <consortium name="Ensembl"/>
        </authorList>
    </citation>
    <scope>IDENTIFICATION</scope>
</reference>
<feature type="compositionally biased region" description="Low complexity" evidence="2">
    <location>
        <begin position="91"/>
        <end position="103"/>
    </location>
</feature>
<name>A0A8B9D0E6_9AVES</name>
<feature type="compositionally biased region" description="Gly residues" evidence="2">
    <location>
        <begin position="151"/>
        <end position="161"/>
    </location>
</feature>
<dbReference type="GO" id="GO:0005929">
    <property type="term" value="C:cilium"/>
    <property type="evidence" value="ECO:0007669"/>
    <property type="project" value="TreeGrafter"/>
</dbReference>
<dbReference type="SUPFAM" id="SSF48403">
    <property type="entry name" value="Ankyrin repeat"/>
    <property type="match status" value="1"/>
</dbReference>
<feature type="compositionally biased region" description="Polar residues" evidence="2">
    <location>
        <begin position="724"/>
        <end position="733"/>
    </location>
</feature>
<dbReference type="InterPro" id="IPR002110">
    <property type="entry name" value="Ankyrin_rpt"/>
</dbReference>
<accession>A0A8B9D0E6</accession>
<evidence type="ECO:0000256" key="2">
    <source>
        <dbReference type="SAM" id="MobiDB-lite"/>
    </source>
</evidence>
<dbReference type="Gene3D" id="1.10.150.50">
    <property type="entry name" value="Transcription Factor, Ets-1"/>
    <property type="match status" value="1"/>
</dbReference>
<dbReference type="GeneTree" id="ENSGT00940000156610"/>
<evidence type="ECO:0000313" key="4">
    <source>
        <dbReference type="Ensembl" id="ENSABRP00000027469.1"/>
    </source>
</evidence>
<feature type="region of interest" description="Disordered" evidence="2">
    <location>
        <begin position="1"/>
        <end position="217"/>
    </location>
</feature>
<evidence type="ECO:0000259" key="3">
    <source>
        <dbReference type="PROSITE" id="PS50105"/>
    </source>
</evidence>
<gene>
    <name evidence="4" type="primary">ANKS3</name>
</gene>
<feature type="domain" description="SAM" evidence="3">
    <location>
        <begin position="755"/>
        <end position="818"/>
    </location>
</feature>
<dbReference type="AlphaFoldDB" id="A0A8B9D0E6"/>
<feature type="repeat" description="ANK" evidence="1">
    <location>
        <begin position="400"/>
        <end position="432"/>
    </location>
</feature>
<dbReference type="SMART" id="SM00248">
    <property type="entry name" value="ANK"/>
    <property type="match status" value="6"/>
</dbReference>
<dbReference type="InterPro" id="IPR001660">
    <property type="entry name" value="SAM"/>
</dbReference>
<feature type="repeat" description="ANK" evidence="1">
    <location>
        <begin position="433"/>
        <end position="465"/>
    </location>
</feature>
<evidence type="ECO:0000313" key="5">
    <source>
        <dbReference type="Proteomes" id="UP000694426"/>
    </source>
</evidence>
<feature type="repeat" description="ANK" evidence="1">
    <location>
        <begin position="466"/>
        <end position="498"/>
    </location>
</feature>
<feature type="compositionally biased region" description="Pro residues" evidence="2">
    <location>
        <begin position="136"/>
        <end position="147"/>
    </location>
</feature>
<keyword evidence="5" id="KW-1185">Reference proteome</keyword>
<proteinExistence type="predicted"/>